<name>A0A6N7EZD7_9GAMM</name>
<comment type="caution">
    <text evidence="2">The sequence shown here is derived from an EMBL/GenBank/DDBJ whole genome shotgun (WGS) entry which is preliminary data.</text>
</comment>
<feature type="domain" description="Bro-N" evidence="1">
    <location>
        <begin position="1"/>
        <end position="102"/>
    </location>
</feature>
<dbReference type="Pfam" id="PF02498">
    <property type="entry name" value="Bro-N"/>
    <property type="match status" value="1"/>
</dbReference>
<gene>
    <name evidence="2" type="ORF">GCU85_09300</name>
</gene>
<dbReference type="PANTHER" id="PTHR36180:SF2">
    <property type="entry name" value="BRO FAMILY PROTEIN"/>
    <property type="match status" value="1"/>
</dbReference>
<dbReference type="SMART" id="SM01040">
    <property type="entry name" value="Bro-N"/>
    <property type="match status" value="1"/>
</dbReference>
<protein>
    <recommendedName>
        <fullName evidence="1">Bro-N domain-containing protein</fullName>
    </recommendedName>
</protein>
<evidence type="ECO:0000313" key="3">
    <source>
        <dbReference type="Proteomes" id="UP000471298"/>
    </source>
</evidence>
<dbReference type="PROSITE" id="PS51750">
    <property type="entry name" value="BRO_N"/>
    <property type="match status" value="1"/>
</dbReference>
<dbReference type="RefSeq" id="WP_152810907.1">
    <property type="nucleotide sequence ID" value="NZ_WHNW01000013.1"/>
</dbReference>
<dbReference type="InterPro" id="IPR003497">
    <property type="entry name" value="BRO_N_domain"/>
</dbReference>
<accession>A0A6N7EZD7</accession>
<dbReference type="Proteomes" id="UP000471298">
    <property type="component" value="Unassembled WGS sequence"/>
</dbReference>
<proteinExistence type="predicted"/>
<sequence>MTNIQSFDFNKHLIRTLSIENTAWFIAKDIGDSLGYANISDALNKHVLPEERSSVSLGRQGRTNIVNESGMYALVLKSRKKEAIKFRKWVTSEVLPTIRKTGGYGLPSMTEGIRLHELRLKLIKELGKADCQQLRTAIYQSLESVSQALGLSIAPLVDFEWGGVAPAVRQKAAEIDSRFHQAISALAALGVVLDHSTNGDYYAINLNEAIAAAQQHEIDMPSHKALIRYLPFSPRFLQQKPVCSDFALNAAGKPRTVKCWIFSSHRLLH</sequence>
<evidence type="ECO:0000313" key="2">
    <source>
        <dbReference type="EMBL" id="MPV86920.1"/>
    </source>
</evidence>
<dbReference type="AlphaFoldDB" id="A0A6N7EZD7"/>
<evidence type="ECO:0000259" key="1">
    <source>
        <dbReference type="PROSITE" id="PS51750"/>
    </source>
</evidence>
<reference evidence="2 3" key="1">
    <citation type="submission" date="2019-10" db="EMBL/GenBank/DDBJ databases">
        <title>Cardiobacteriales fam. a chemoheterotrophic member of the order Cardiobacteriales, and proposal of Cardiobacteriales fam. nov.</title>
        <authorList>
            <person name="Wang C."/>
        </authorList>
    </citation>
    <scope>NUCLEOTIDE SEQUENCE [LARGE SCALE GENOMIC DNA]</scope>
    <source>
        <strain evidence="2 3">ML27</strain>
    </source>
</reference>
<keyword evidence="3" id="KW-1185">Reference proteome</keyword>
<dbReference type="EMBL" id="WHNW01000013">
    <property type="protein sequence ID" value="MPV86920.1"/>
    <property type="molecule type" value="Genomic_DNA"/>
</dbReference>
<organism evidence="2 3">
    <name type="scientific">Ostreibacterium oceani</name>
    <dbReference type="NCBI Taxonomy" id="2654998"/>
    <lineage>
        <taxon>Bacteria</taxon>
        <taxon>Pseudomonadati</taxon>
        <taxon>Pseudomonadota</taxon>
        <taxon>Gammaproteobacteria</taxon>
        <taxon>Cardiobacteriales</taxon>
        <taxon>Ostreibacteriaceae</taxon>
        <taxon>Ostreibacterium</taxon>
    </lineage>
</organism>
<dbReference type="PANTHER" id="PTHR36180">
    <property type="entry name" value="DNA-BINDING PROTEIN-RELATED-RELATED"/>
    <property type="match status" value="1"/>
</dbReference>
<dbReference type="InParanoid" id="A0A6N7EZD7"/>